<proteinExistence type="predicted"/>
<feature type="compositionally biased region" description="Polar residues" evidence="1">
    <location>
        <begin position="129"/>
        <end position="138"/>
    </location>
</feature>
<protein>
    <submittedName>
        <fullName evidence="2">Uncharacterized protein</fullName>
    </submittedName>
</protein>
<dbReference type="PANTHER" id="PTHR22605:SF16">
    <property type="entry name" value="E3 UBIQUITIN-PROTEIN LIGASE RNF213"/>
    <property type="match status" value="1"/>
</dbReference>
<feature type="region of interest" description="Disordered" evidence="1">
    <location>
        <begin position="124"/>
        <end position="153"/>
    </location>
</feature>
<feature type="compositionally biased region" description="Basic and acidic residues" evidence="1">
    <location>
        <begin position="144"/>
        <end position="153"/>
    </location>
</feature>
<name>A0A6S7KBE3_PARCT</name>
<feature type="non-terminal residue" evidence="2">
    <location>
        <position position="204"/>
    </location>
</feature>
<keyword evidence="3" id="KW-1185">Reference proteome</keyword>
<dbReference type="AlphaFoldDB" id="A0A6S7KBE3"/>
<dbReference type="GO" id="GO:0016887">
    <property type="term" value="F:ATP hydrolysis activity"/>
    <property type="evidence" value="ECO:0007669"/>
    <property type="project" value="InterPro"/>
</dbReference>
<evidence type="ECO:0000313" key="2">
    <source>
        <dbReference type="EMBL" id="CAB4042685.1"/>
    </source>
</evidence>
<feature type="non-terminal residue" evidence="2">
    <location>
        <position position="1"/>
    </location>
</feature>
<dbReference type="Proteomes" id="UP001152795">
    <property type="component" value="Unassembled WGS sequence"/>
</dbReference>
<dbReference type="EMBL" id="CACRXK020030615">
    <property type="protein sequence ID" value="CAB4042685.1"/>
    <property type="molecule type" value="Genomic_DNA"/>
</dbReference>
<reference evidence="2" key="1">
    <citation type="submission" date="2020-04" db="EMBL/GenBank/DDBJ databases">
        <authorList>
            <person name="Alioto T."/>
            <person name="Alioto T."/>
            <person name="Gomez Garrido J."/>
        </authorList>
    </citation>
    <scope>NUCLEOTIDE SEQUENCE</scope>
    <source>
        <strain evidence="2">A484AB</strain>
    </source>
</reference>
<dbReference type="PANTHER" id="PTHR22605">
    <property type="entry name" value="RZ-TYPE DOMAIN-CONTAINING PROTEIN"/>
    <property type="match status" value="1"/>
</dbReference>
<dbReference type="InterPro" id="IPR031248">
    <property type="entry name" value="RNF213"/>
</dbReference>
<gene>
    <name evidence="2" type="ORF">PACLA_8A020030</name>
</gene>
<dbReference type="OrthoDB" id="6153843at2759"/>
<sequence>EFFVELGGAKGLLFVQCDNGEANFNLIACCRYLVDDTRRRTLEIMIGHSVKPIHIIFIIQFPKIAGGCQHFVGFQGGKWQSVHIDELLESNEQLPHIEQLVNRSVSDLFLPANLSRVEDIEDIAGDQNVDASSPNGSEDLSPESTKDFNEKEVDHDKIEPPLLLKNCLQAAAARIYDESAEVDRAMKRIVILLEWLPEDDSEET</sequence>
<dbReference type="GO" id="GO:0004842">
    <property type="term" value="F:ubiquitin-protein transferase activity"/>
    <property type="evidence" value="ECO:0007669"/>
    <property type="project" value="InterPro"/>
</dbReference>
<accession>A0A6S7KBE3</accession>
<evidence type="ECO:0000313" key="3">
    <source>
        <dbReference type="Proteomes" id="UP001152795"/>
    </source>
</evidence>
<evidence type="ECO:0000256" key="1">
    <source>
        <dbReference type="SAM" id="MobiDB-lite"/>
    </source>
</evidence>
<organism evidence="2 3">
    <name type="scientific">Paramuricea clavata</name>
    <name type="common">Red gorgonian</name>
    <name type="synonym">Violescent sea-whip</name>
    <dbReference type="NCBI Taxonomy" id="317549"/>
    <lineage>
        <taxon>Eukaryota</taxon>
        <taxon>Metazoa</taxon>
        <taxon>Cnidaria</taxon>
        <taxon>Anthozoa</taxon>
        <taxon>Octocorallia</taxon>
        <taxon>Malacalcyonacea</taxon>
        <taxon>Plexauridae</taxon>
        <taxon>Paramuricea</taxon>
    </lineage>
</organism>
<comment type="caution">
    <text evidence="2">The sequence shown here is derived from an EMBL/GenBank/DDBJ whole genome shotgun (WGS) entry which is preliminary data.</text>
</comment>